<evidence type="ECO:0000256" key="5">
    <source>
        <dbReference type="ARBA" id="ARBA00022692"/>
    </source>
</evidence>
<reference evidence="9" key="1">
    <citation type="journal article" date="2021" name="PeerJ">
        <title>Extensive microbial diversity within the chicken gut microbiome revealed by metagenomics and culture.</title>
        <authorList>
            <person name="Gilroy R."/>
            <person name="Ravi A."/>
            <person name="Getino M."/>
            <person name="Pursley I."/>
            <person name="Horton D.L."/>
            <person name="Alikhan N.F."/>
            <person name="Baker D."/>
            <person name="Gharbi K."/>
            <person name="Hall N."/>
            <person name="Watson M."/>
            <person name="Adriaenssens E.M."/>
            <person name="Foster-Nyarko E."/>
            <person name="Jarju S."/>
            <person name="Secka A."/>
            <person name="Antonio M."/>
            <person name="Oren A."/>
            <person name="Chaudhuri R.R."/>
            <person name="La Ragione R."/>
            <person name="Hildebrand F."/>
            <person name="Pallen M.J."/>
        </authorList>
    </citation>
    <scope>NUCLEOTIDE SEQUENCE</scope>
    <source>
        <strain evidence="9">CHK196-7946</strain>
    </source>
</reference>
<keyword evidence="5 8" id="KW-0812">Transmembrane</keyword>
<evidence type="ECO:0000256" key="1">
    <source>
        <dbReference type="ARBA" id="ARBA00004651"/>
    </source>
</evidence>
<dbReference type="Gene3D" id="1.20.1530.20">
    <property type="match status" value="1"/>
</dbReference>
<dbReference type="AlphaFoldDB" id="A0A9D2QAW6"/>
<dbReference type="PANTHER" id="PTHR36838">
    <property type="entry name" value="AUXIN EFFLUX CARRIER FAMILY PROTEIN"/>
    <property type="match status" value="1"/>
</dbReference>
<feature type="transmembrane region" description="Helical" evidence="8">
    <location>
        <begin position="247"/>
        <end position="270"/>
    </location>
</feature>
<comment type="similarity">
    <text evidence="2">Belongs to the auxin efflux carrier (TC 2.A.69) family.</text>
</comment>
<keyword evidence="6 8" id="KW-1133">Transmembrane helix</keyword>
<dbReference type="EMBL" id="DWVY01000016">
    <property type="protein sequence ID" value="HJC74085.1"/>
    <property type="molecule type" value="Genomic_DNA"/>
</dbReference>
<accession>A0A9D2QAW6</accession>
<evidence type="ECO:0000256" key="3">
    <source>
        <dbReference type="ARBA" id="ARBA00022448"/>
    </source>
</evidence>
<dbReference type="Proteomes" id="UP000823902">
    <property type="component" value="Unassembled WGS sequence"/>
</dbReference>
<keyword evidence="7 8" id="KW-0472">Membrane</keyword>
<keyword evidence="4" id="KW-1003">Cell membrane</keyword>
<dbReference type="GO" id="GO:0055085">
    <property type="term" value="P:transmembrane transport"/>
    <property type="evidence" value="ECO:0007669"/>
    <property type="project" value="InterPro"/>
</dbReference>
<dbReference type="Pfam" id="PF03547">
    <property type="entry name" value="Mem_trans"/>
    <property type="match status" value="2"/>
</dbReference>
<evidence type="ECO:0000256" key="4">
    <source>
        <dbReference type="ARBA" id="ARBA00022475"/>
    </source>
</evidence>
<comment type="caution">
    <text evidence="9">The sequence shown here is derived from an EMBL/GenBank/DDBJ whole genome shotgun (WGS) entry which is preliminary data.</text>
</comment>
<keyword evidence="3" id="KW-0813">Transport</keyword>
<organism evidence="9 10">
    <name type="scientific">Candidatus Mediterraneibacter faecavium</name>
    <dbReference type="NCBI Taxonomy" id="2838668"/>
    <lineage>
        <taxon>Bacteria</taxon>
        <taxon>Bacillati</taxon>
        <taxon>Bacillota</taxon>
        <taxon>Clostridia</taxon>
        <taxon>Lachnospirales</taxon>
        <taxon>Lachnospiraceae</taxon>
        <taxon>Mediterraneibacter</taxon>
    </lineage>
</organism>
<feature type="transmembrane region" description="Helical" evidence="8">
    <location>
        <begin position="64"/>
        <end position="89"/>
    </location>
</feature>
<evidence type="ECO:0000256" key="8">
    <source>
        <dbReference type="SAM" id="Phobius"/>
    </source>
</evidence>
<evidence type="ECO:0000313" key="10">
    <source>
        <dbReference type="Proteomes" id="UP000823902"/>
    </source>
</evidence>
<feature type="transmembrane region" description="Helical" evidence="8">
    <location>
        <begin position="182"/>
        <end position="206"/>
    </location>
</feature>
<evidence type="ECO:0000313" key="9">
    <source>
        <dbReference type="EMBL" id="HJC74085.1"/>
    </source>
</evidence>
<sequence>MDFIILLLKQNILMFLYLLIGYFLFRKKLIGISGSADIGRMLLHIVMPAAIIKAYMTSYTPERLIGLVLSFLAALLALLLAIFISRIFFKKEQAIERFGAAFSNAGFIGIPLVQMTLGEEAVFYISSFVALLNILQWTYGVFILTGDRNTFSFQKLRTNPVILSFLGGLLLFFLPVRLPDLLTGMIGSLAAMNGPLAMIVLGTYLAQVSPGSLFKERLAYRSSFVRLILIPVLTIILLGFFPAEYHTLKLAVLIAASAPIGSNVAIFAQLYGQDYTQAVKEVCLSTLLCMITLPLITGLADYIL</sequence>
<feature type="transmembrane region" description="Helical" evidence="8">
    <location>
        <begin position="37"/>
        <end position="58"/>
    </location>
</feature>
<feature type="transmembrane region" description="Helical" evidence="8">
    <location>
        <begin position="98"/>
        <end position="117"/>
    </location>
</feature>
<gene>
    <name evidence="9" type="ORF">H9697_03940</name>
</gene>
<name>A0A9D2QAW6_9FIRM</name>
<dbReference type="GO" id="GO:0005886">
    <property type="term" value="C:plasma membrane"/>
    <property type="evidence" value="ECO:0007669"/>
    <property type="project" value="UniProtKB-SubCell"/>
</dbReference>
<dbReference type="InterPro" id="IPR004776">
    <property type="entry name" value="Mem_transp_PIN-like"/>
</dbReference>
<evidence type="ECO:0000256" key="7">
    <source>
        <dbReference type="ARBA" id="ARBA00023136"/>
    </source>
</evidence>
<protein>
    <submittedName>
        <fullName evidence="9">AEC family transporter</fullName>
    </submittedName>
</protein>
<feature type="transmembrane region" description="Helical" evidence="8">
    <location>
        <begin position="6"/>
        <end position="25"/>
    </location>
</feature>
<dbReference type="PANTHER" id="PTHR36838:SF1">
    <property type="entry name" value="SLR1864 PROTEIN"/>
    <property type="match status" value="1"/>
</dbReference>
<comment type="subcellular location">
    <subcellularLocation>
        <location evidence="1">Cell membrane</location>
        <topology evidence="1">Multi-pass membrane protein</topology>
    </subcellularLocation>
</comment>
<feature type="transmembrane region" description="Helical" evidence="8">
    <location>
        <begin position="218"/>
        <end position="241"/>
    </location>
</feature>
<evidence type="ECO:0000256" key="2">
    <source>
        <dbReference type="ARBA" id="ARBA00010145"/>
    </source>
</evidence>
<evidence type="ECO:0000256" key="6">
    <source>
        <dbReference type="ARBA" id="ARBA00022989"/>
    </source>
</evidence>
<reference evidence="9" key="2">
    <citation type="submission" date="2021-04" db="EMBL/GenBank/DDBJ databases">
        <authorList>
            <person name="Gilroy R."/>
        </authorList>
    </citation>
    <scope>NUCLEOTIDE SEQUENCE</scope>
    <source>
        <strain evidence="9">CHK196-7946</strain>
    </source>
</reference>
<feature type="transmembrane region" description="Helical" evidence="8">
    <location>
        <begin position="282"/>
        <end position="303"/>
    </location>
</feature>
<feature type="transmembrane region" description="Helical" evidence="8">
    <location>
        <begin position="123"/>
        <end position="144"/>
    </location>
</feature>
<dbReference type="InterPro" id="IPR038770">
    <property type="entry name" value="Na+/solute_symporter_sf"/>
</dbReference>
<feature type="transmembrane region" description="Helical" evidence="8">
    <location>
        <begin position="156"/>
        <end position="176"/>
    </location>
</feature>
<proteinExistence type="inferred from homology"/>